<dbReference type="PANTHER" id="PTHR10655">
    <property type="entry name" value="LYSOPHOSPHOLIPASE-RELATED"/>
    <property type="match status" value="1"/>
</dbReference>
<evidence type="ECO:0000256" key="3">
    <source>
        <dbReference type="ARBA" id="ARBA00014923"/>
    </source>
</evidence>
<dbReference type="Proteomes" id="UP001383192">
    <property type="component" value="Unassembled WGS sequence"/>
</dbReference>
<dbReference type="GO" id="GO:0006631">
    <property type="term" value="P:fatty acid metabolic process"/>
    <property type="evidence" value="ECO:0007669"/>
    <property type="project" value="UniProtKB-KW"/>
</dbReference>
<comment type="similarity">
    <text evidence="1">Belongs to the AB hydrolase superfamily. AB hydrolase 2 family.</text>
</comment>
<name>A0AAW0DDU4_9AGAR</name>
<dbReference type="GO" id="GO:0008474">
    <property type="term" value="F:palmitoyl-(protein) hydrolase activity"/>
    <property type="evidence" value="ECO:0007669"/>
    <property type="project" value="UniProtKB-EC"/>
</dbReference>
<evidence type="ECO:0000256" key="9">
    <source>
        <dbReference type="ARBA" id="ARBA00047337"/>
    </source>
</evidence>
<evidence type="ECO:0000256" key="2">
    <source>
        <dbReference type="ARBA" id="ARBA00012423"/>
    </source>
</evidence>
<keyword evidence="5" id="KW-0378">Hydrolase</keyword>
<accession>A0AAW0DDU4</accession>
<dbReference type="AlphaFoldDB" id="A0AAW0DDU4"/>
<evidence type="ECO:0000256" key="1">
    <source>
        <dbReference type="ARBA" id="ARBA00006499"/>
    </source>
</evidence>
<evidence type="ECO:0000256" key="4">
    <source>
        <dbReference type="ARBA" id="ARBA00022487"/>
    </source>
</evidence>
<evidence type="ECO:0000256" key="7">
    <source>
        <dbReference type="ARBA" id="ARBA00029392"/>
    </source>
</evidence>
<dbReference type="InterPro" id="IPR003140">
    <property type="entry name" value="PLipase/COase/thioEstase"/>
</dbReference>
<keyword evidence="6" id="KW-0276">Fatty acid metabolism</keyword>
<dbReference type="EC" id="3.1.2.22" evidence="2"/>
<dbReference type="EMBL" id="JAYKXP010000016">
    <property type="protein sequence ID" value="KAK7049743.1"/>
    <property type="molecule type" value="Genomic_DNA"/>
</dbReference>
<dbReference type="Gene3D" id="3.40.50.1820">
    <property type="entry name" value="alpha/beta hydrolase"/>
    <property type="match status" value="1"/>
</dbReference>
<dbReference type="InterPro" id="IPR050565">
    <property type="entry name" value="LYPA1-2/EST-like"/>
</dbReference>
<proteinExistence type="inferred from homology"/>
<feature type="domain" description="Phospholipase/carboxylesterase/thioesterase" evidence="10">
    <location>
        <begin position="13"/>
        <end position="172"/>
    </location>
</feature>
<evidence type="ECO:0000313" key="11">
    <source>
        <dbReference type="EMBL" id="KAK7049743.1"/>
    </source>
</evidence>
<dbReference type="SUPFAM" id="SSF53474">
    <property type="entry name" value="alpha/beta-Hydrolases"/>
    <property type="match status" value="1"/>
</dbReference>
<evidence type="ECO:0000256" key="6">
    <source>
        <dbReference type="ARBA" id="ARBA00022832"/>
    </source>
</evidence>
<keyword evidence="4" id="KW-0719">Serine esterase</keyword>
<dbReference type="GO" id="GO:0052689">
    <property type="term" value="F:carboxylic ester hydrolase activity"/>
    <property type="evidence" value="ECO:0007669"/>
    <property type="project" value="UniProtKB-KW"/>
</dbReference>
<sequence length="175" mass="18999">MGMKNLRLFSIRFDIKSFGFKSEEDEEGMMESVRSLTQLIDAEIKSGLTPNRIVLGGFSQGAAMSLLAGLTSEKRLAGIVALSGWLPLKEKFKASLSPHATSIPIFWGHGTADPLVRLDLAKESVDTLKSFGFDVHSGVQDTRGLSFNTYAGVAHSTNIQELSDLKTWIGKVLPA</sequence>
<keyword evidence="12" id="KW-1185">Reference proteome</keyword>
<evidence type="ECO:0000256" key="8">
    <source>
        <dbReference type="ARBA" id="ARBA00031195"/>
    </source>
</evidence>
<evidence type="ECO:0000256" key="5">
    <source>
        <dbReference type="ARBA" id="ARBA00022801"/>
    </source>
</evidence>
<protein>
    <recommendedName>
        <fullName evidence="3">Acyl-protein thioesterase 1</fullName>
        <ecNumber evidence="2">3.1.2.22</ecNumber>
    </recommendedName>
    <alternativeName>
        <fullName evidence="8">Palmitoyl-protein hydrolase</fullName>
    </alternativeName>
</protein>
<dbReference type="PANTHER" id="PTHR10655:SF17">
    <property type="entry name" value="LYSOPHOSPHOLIPASE-LIKE PROTEIN 1"/>
    <property type="match status" value="1"/>
</dbReference>
<gene>
    <name evidence="11" type="ORF">VNI00_005774</name>
</gene>
<comment type="catalytic activity">
    <reaction evidence="9">
        <text>S-hexadecanoyl-L-cysteinyl-[protein] + H2O = L-cysteinyl-[protein] + hexadecanoate + H(+)</text>
        <dbReference type="Rhea" id="RHEA:19233"/>
        <dbReference type="Rhea" id="RHEA-COMP:10131"/>
        <dbReference type="Rhea" id="RHEA-COMP:11032"/>
        <dbReference type="ChEBI" id="CHEBI:7896"/>
        <dbReference type="ChEBI" id="CHEBI:15377"/>
        <dbReference type="ChEBI" id="CHEBI:15378"/>
        <dbReference type="ChEBI" id="CHEBI:29950"/>
        <dbReference type="ChEBI" id="CHEBI:74151"/>
        <dbReference type="EC" id="3.1.2.22"/>
    </reaction>
</comment>
<comment type="caution">
    <text evidence="11">The sequence shown here is derived from an EMBL/GenBank/DDBJ whole genome shotgun (WGS) entry which is preliminary data.</text>
</comment>
<organism evidence="11 12">
    <name type="scientific">Paramarasmius palmivorus</name>
    <dbReference type="NCBI Taxonomy" id="297713"/>
    <lineage>
        <taxon>Eukaryota</taxon>
        <taxon>Fungi</taxon>
        <taxon>Dikarya</taxon>
        <taxon>Basidiomycota</taxon>
        <taxon>Agaricomycotina</taxon>
        <taxon>Agaricomycetes</taxon>
        <taxon>Agaricomycetidae</taxon>
        <taxon>Agaricales</taxon>
        <taxon>Marasmiineae</taxon>
        <taxon>Marasmiaceae</taxon>
        <taxon>Paramarasmius</taxon>
    </lineage>
</organism>
<reference evidence="11 12" key="1">
    <citation type="submission" date="2024-01" db="EMBL/GenBank/DDBJ databases">
        <title>A draft genome for a cacao thread blight-causing isolate of Paramarasmius palmivorus.</title>
        <authorList>
            <person name="Baruah I.K."/>
            <person name="Bukari Y."/>
            <person name="Amoako-Attah I."/>
            <person name="Meinhardt L.W."/>
            <person name="Bailey B.A."/>
            <person name="Cohen S.P."/>
        </authorList>
    </citation>
    <scope>NUCLEOTIDE SEQUENCE [LARGE SCALE GENOMIC DNA]</scope>
    <source>
        <strain evidence="11 12">GH-12</strain>
    </source>
</reference>
<dbReference type="Pfam" id="PF02230">
    <property type="entry name" value="Abhydrolase_2"/>
    <property type="match status" value="1"/>
</dbReference>
<evidence type="ECO:0000313" key="12">
    <source>
        <dbReference type="Proteomes" id="UP001383192"/>
    </source>
</evidence>
<dbReference type="GO" id="GO:0005737">
    <property type="term" value="C:cytoplasm"/>
    <property type="evidence" value="ECO:0007669"/>
    <property type="project" value="TreeGrafter"/>
</dbReference>
<dbReference type="InterPro" id="IPR029058">
    <property type="entry name" value="AB_hydrolase_fold"/>
</dbReference>
<evidence type="ECO:0000259" key="10">
    <source>
        <dbReference type="Pfam" id="PF02230"/>
    </source>
</evidence>
<keyword evidence="6" id="KW-0443">Lipid metabolism</keyword>
<comment type="function">
    <text evidence="7">Hydrolyzes fatty acids from S-acylated cysteine residues in proteins with a strong preference for palmitoylated G-alpha proteins over other acyl substrates. Mediates the deacylation of G-alpha proteins such as GPA1 in vivo, but has weak or no activity toward palmitoylated Ras proteins. Has weak lysophospholipase activity in vitro; however such activity may not exist in vivo.</text>
</comment>